<dbReference type="PANTHER" id="PTHR11240:SF22">
    <property type="entry name" value="RIBONUCLEASE T2"/>
    <property type="match status" value="1"/>
</dbReference>
<evidence type="ECO:0000313" key="4">
    <source>
        <dbReference type="EMBL" id="EKC37487.1"/>
    </source>
</evidence>
<organism evidence="4">
    <name type="scientific">Magallana gigas</name>
    <name type="common">Pacific oyster</name>
    <name type="synonym">Crassostrea gigas</name>
    <dbReference type="NCBI Taxonomy" id="29159"/>
    <lineage>
        <taxon>Eukaryota</taxon>
        <taxon>Metazoa</taxon>
        <taxon>Spiralia</taxon>
        <taxon>Lophotrochozoa</taxon>
        <taxon>Mollusca</taxon>
        <taxon>Bivalvia</taxon>
        <taxon>Autobranchia</taxon>
        <taxon>Pteriomorphia</taxon>
        <taxon>Ostreida</taxon>
        <taxon>Ostreoidea</taxon>
        <taxon>Ostreidae</taxon>
        <taxon>Magallana</taxon>
    </lineage>
</organism>
<evidence type="ECO:0000256" key="2">
    <source>
        <dbReference type="RuleBase" id="RU004328"/>
    </source>
</evidence>
<reference evidence="4" key="1">
    <citation type="journal article" date="2012" name="Nature">
        <title>The oyster genome reveals stress adaptation and complexity of shell formation.</title>
        <authorList>
            <person name="Zhang G."/>
            <person name="Fang X."/>
            <person name="Guo X."/>
            <person name="Li L."/>
            <person name="Luo R."/>
            <person name="Xu F."/>
            <person name="Yang P."/>
            <person name="Zhang L."/>
            <person name="Wang X."/>
            <person name="Qi H."/>
            <person name="Xiong Z."/>
            <person name="Que H."/>
            <person name="Xie Y."/>
            <person name="Holland P.W."/>
            <person name="Paps J."/>
            <person name="Zhu Y."/>
            <person name="Wu F."/>
            <person name="Chen Y."/>
            <person name="Wang J."/>
            <person name="Peng C."/>
            <person name="Meng J."/>
            <person name="Yang L."/>
            <person name="Liu J."/>
            <person name="Wen B."/>
            <person name="Zhang N."/>
            <person name="Huang Z."/>
            <person name="Zhu Q."/>
            <person name="Feng Y."/>
            <person name="Mount A."/>
            <person name="Hedgecock D."/>
            <person name="Xu Z."/>
            <person name="Liu Y."/>
            <person name="Domazet-Loso T."/>
            <person name="Du Y."/>
            <person name="Sun X."/>
            <person name="Zhang S."/>
            <person name="Liu B."/>
            <person name="Cheng P."/>
            <person name="Jiang X."/>
            <person name="Li J."/>
            <person name="Fan D."/>
            <person name="Wang W."/>
            <person name="Fu W."/>
            <person name="Wang T."/>
            <person name="Wang B."/>
            <person name="Zhang J."/>
            <person name="Peng Z."/>
            <person name="Li Y."/>
            <person name="Li N."/>
            <person name="Wang J."/>
            <person name="Chen M."/>
            <person name="He Y."/>
            <person name="Tan F."/>
            <person name="Song X."/>
            <person name="Zheng Q."/>
            <person name="Huang R."/>
            <person name="Yang H."/>
            <person name="Du X."/>
            <person name="Chen L."/>
            <person name="Yang M."/>
            <person name="Gaffney P.M."/>
            <person name="Wang S."/>
            <person name="Luo L."/>
            <person name="She Z."/>
            <person name="Ming Y."/>
            <person name="Huang W."/>
            <person name="Zhang S."/>
            <person name="Huang B."/>
            <person name="Zhang Y."/>
            <person name="Qu T."/>
            <person name="Ni P."/>
            <person name="Miao G."/>
            <person name="Wang J."/>
            <person name="Wang Q."/>
            <person name="Steinberg C.E."/>
            <person name="Wang H."/>
            <person name="Li N."/>
            <person name="Qian L."/>
            <person name="Zhang G."/>
            <person name="Li Y."/>
            <person name="Yang H."/>
            <person name="Liu X."/>
            <person name="Wang J."/>
            <person name="Yin Y."/>
            <person name="Wang J."/>
        </authorList>
    </citation>
    <scope>NUCLEOTIDE SEQUENCE [LARGE SCALE GENOMIC DNA]</scope>
    <source>
        <strain evidence="4">05x7-T-G4-1.051#20</strain>
    </source>
</reference>
<dbReference type="EMBL" id="JH818095">
    <property type="protein sequence ID" value="EKC37487.1"/>
    <property type="molecule type" value="Genomic_DNA"/>
</dbReference>
<dbReference type="InParanoid" id="K1QL23"/>
<feature type="compositionally biased region" description="Polar residues" evidence="3">
    <location>
        <begin position="1"/>
        <end position="12"/>
    </location>
</feature>
<feature type="region of interest" description="Disordered" evidence="3">
    <location>
        <begin position="1"/>
        <end position="34"/>
    </location>
</feature>
<dbReference type="SUPFAM" id="SSF55895">
    <property type="entry name" value="Ribonuclease Rh-like"/>
    <property type="match status" value="1"/>
</dbReference>
<dbReference type="InterPro" id="IPR001568">
    <property type="entry name" value="RNase_T2-like"/>
</dbReference>
<evidence type="ECO:0000256" key="3">
    <source>
        <dbReference type="SAM" id="MobiDB-lite"/>
    </source>
</evidence>
<name>K1QL23_MAGGI</name>
<dbReference type="Pfam" id="PF00445">
    <property type="entry name" value="Ribonuclease_T2"/>
    <property type="match status" value="1"/>
</dbReference>
<dbReference type="GO" id="GO:0006401">
    <property type="term" value="P:RNA catabolic process"/>
    <property type="evidence" value="ECO:0007669"/>
    <property type="project" value="TreeGrafter"/>
</dbReference>
<dbReference type="PANTHER" id="PTHR11240">
    <property type="entry name" value="RIBONUCLEASE T2"/>
    <property type="match status" value="1"/>
</dbReference>
<accession>K1QL23</accession>
<feature type="compositionally biased region" description="Basic and acidic residues" evidence="3">
    <location>
        <begin position="18"/>
        <end position="34"/>
    </location>
</feature>
<dbReference type="GO" id="GO:0003723">
    <property type="term" value="F:RNA binding"/>
    <property type="evidence" value="ECO:0007669"/>
    <property type="project" value="InterPro"/>
</dbReference>
<dbReference type="GO" id="GO:0033897">
    <property type="term" value="F:ribonuclease T2 activity"/>
    <property type="evidence" value="ECO:0007669"/>
    <property type="project" value="InterPro"/>
</dbReference>
<dbReference type="AlphaFoldDB" id="K1QL23"/>
<comment type="similarity">
    <text evidence="1 2">Belongs to the RNase T2 family.</text>
</comment>
<dbReference type="Gene3D" id="3.90.730.10">
    <property type="entry name" value="Ribonuclease T2-like"/>
    <property type="match status" value="1"/>
</dbReference>
<dbReference type="HOGENOM" id="CLU_1596134_0_0_1"/>
<protein>
    <submittedName>
        <fullName evidence="4">Ribonuclease Oy</fullName>
    </submittedName>
</protein>
<gene>
    <name evidence="4" type="ORF">CGI_10018100</name>
</gene>
<dbReference type="InterPro" id="IPR036430">
    <property type="entry name" value="RNase_T2-like_sf"/>
</dbReference>
<proteinExistence type="inferred from homology"/>
<sequence>MEQIPSKSQQRQAQKDPQVVEHSRSTQMLSREHEWSKHGTCASSLNATSTEYRYFSKALDLYARFNGQTCVFYETIKTSEAALKKELGVNALIQCTYDHNTSRQVIYEIEICLSKNFEPVDCYPDEGNSSGKRSHHHHKYSSHPHSSCPESYGFYYPPIAGVYSNHN</sequence>
<evidence type="ECO:0000256" key="1">
    <source>
        <dbReference type="ARBA" id="ARBA00007469"/>
    </source>
</evidence>
<dbReference type="GO" id="GO:0005576">
    <property type="term" value="C:extracellular region"/>
    <property type="evidence" value="ECO:0007669"/>
    <property type="project" value="TreeGrafter"/>
</dbReference>